<organism evidence="3 4">
    <name type="scientific">Streptomyces fagopyri</name>
    <dbReference type="NCBI Taxonomy" id="2662397"/>
    <lineage>
        <taxon>Bacteria</taxon>
        <taxon>Bacillati</taxon>
        <taxon>Actinomycetota</taxon>
        <taxon>Actinomycetes</taxon>
        <taxon>Kitasatosporales</taxon>
        <taxon>Streptomycetaceae</taxon>
        <taxon>Streptomyces</taxon>
    </lineage>
</organism>
<keyword evidence="2" id="KW-1133">Transmembrane helix</keyword>
<keyword evidence="2" id="KW-0812">Transmembrane</keyword>
<reference evidence="3 4" key="1">
    <citation type="submission" date="2019-10" db="EMBL/GenBank/DDBJ databases">
        <title>A novel species.</title>
        <authorList>
            <person name="Gao J."/>
        </authorList>
    </citation>
    <scope>NUCLEOTIDE SEQUENCE [LARGE SCALE GENOMIC DNA]</scope>
    <source>
        <strain evidence="3 4">QMT-28</strain>
    </source>
</reference>
<name>A0A5Q0LPW3_9ACTN</name>
<keyword evidence="4" id="KW-1185">Reference proteome</keyword>
<evidence type="ECO:0008006" key="5">
    <source>
        <dbReference type="Google" id="ProtNLM"/>
    </source>
</evidence>
<evidence type="ECO:0000313" key="4">
    <source>
        <dbReference type="Proteomes" id="UP000326179"/>
    </source>
</evidence>
<proteinExistence type="predicted"/>
<evidence type="ECO:0000256" key="1">
    <source>
        <dbReference type="SAM" id="MobiDB-lite"/>
    </source>
</evidence>
<dbReference type="Proteomes" id="UP000326179">
    <property type="component" value="Chromosome"/>
</dbReference>
<sequence>MAGIGGLAVVVATVWVLGGGKSAVDSVTLLGFPVALASLLVAIAGVPAAVGALTQGPGDAAGARASAATLAQQIHQAEQREWLRLVGGDAERINLRFTLRTGGPGRPVMTAATSGSLFEEGAASVPDIVTFYRDTHPARLVVTGSPGGGKTVLALELLLALIGNRSEGEKYSNHPDRVRRSATPHDHPTRRTDLSSLVVRIEGSRQQEIRRPRIYLRVVRASVRSHLSRHFRSVLGSTAQWLVLKV</sequence>
<evidence type="ECO:0000313" key="3">
    <source>
        <dbReference type="EMBL" id="QFZ78437.1"/>
    </source>
</evidence>
<dbReference type="RefSeq" id="WP_153292612.1">
    <property type="nucleotide sequence ID" value="NZ_CP045643.1"/>
</dbReference>
<dbReference type="EMBL" id="CP045643">
    <property type="protein sequence ID" value="QFZ78437.1"/>
    <property type="molecule type" value="Genomic_DNA"/>
</dbReference>
<gene>
    <name evidence="3" type="ORF">GFH48_38825</name>
</gene>
<feature type="transmembrane region" description="Helical" evidence="2">
    <location>
        <begin position="32"/>
        <end position="54"/>
    </location>
</feature>
<dbReference type="KEGG" id="sfy:GFH48_38825"/>
<keyword evidence="2" id="KW-0472">Membrane</keyword>
<evidence type="ECO:0000256" key="2">
    <source>
        <dbReference type="SAM" id="Phobius"/>
    </source>
</evidence>
<accession>A0A5Q0LPW3</accession>
<dbReference type="AlphaFoldDB" id="A0A5Q0LPW3"/>
<feature type="region of interest" description="Disordered" evidence="1">
    <location>
        <begin position="168"/>
        <end position="192"/>
    </location>
</feature>
<protein>
    <recommendedName>
        <fullName evidence="5">NACHT domain-containing protein</fullName>
    </recommendedName>
</protein>